<evidence type="ECO:0000313" key="4">
    <source>
        <dbReference type="Proteomes" id="UP000596742"/>
    </source>
</evidence>
<dbReference type="PANTHER" id="PTHR21707:SF42">
    <property type="entry name" value="FLAGELLUM-ASSOCIATED COILED-COIL DOMAIN-CONTAINING PROTEIN 1"/>
    <property type="match status" value="1"/>
</dbReference>
<evidence type="ECO:0000313" key="3">
    <source>
        <dbReference type="EMBL" id="VDI08476.1"/>
    </source>
</evidence>
<organism evidence="3 4">
    <name type="scientific">Mytilus galloprovincialis</name>
    <name type="common">Mediterranean mussel</name>
    <dbReference type="NCBI Taxonomy" id="29158"/>
    <lineage>
        <taxon>Eukaryota</taxon>
        <taxon>Metazoa</taxon>
        <taxon>Spiralia</taxon>
        <taxon>Lophotrochozoa</taxon>
        <taxon>Mollusca</taxon>
        <taxon>Bivalvia</taxon>
        <taxon>Autobranchia</taxon>
        <taxon>Pteriomorphia</taxon>
        <taxon>Mytilida</taxon>
        <taxon>Mytiloidea</taxon>
        <taxon>Mytilidae</taxon>
        <taxon>Mytilinae</taxon>
        <taxon>Mytilus</taxon>
    </lineage>
</organism>
<evidence type="ECO:0000256" key="2">
    <source>
        <dbReference type="SAM" id="MobiDB-lite"/>
    </source>
</evidence>
<dbReference type="Proteomes" id="UP000596742">
    <property type="component" value="Unassembled WGS sequence"/>
</dbReference>
<feature type="compositionally biased region" description="Low complexity" evidence="2">
    <location>
        <begin position="42"/>
        <end position="60"/>
    </location>
</feature>
<feature type="compositionally biased region" description="Polar residues" evidence="2">
    <location>
        <begin position="1"/>
        <end position="11"/>
    </location>
</feature>
<sequence length="553" mass="64869">MATAILQQRSVVWSDMRPKSASTDQMEDSNHGFRPSRPRPKSTPSSYNRSSRSSLGASSRINRPRTAAAVLTNNECDRVSQVEHEPTRRHNLENHMPLKRARPPPWQKNLDPPMVPFVCGPGYILSRSKTKFAMTIKDEFFEPPEEESARKKLDNERDSLISQLQQQISDLTLYLEEERLNHKQTKQRAEEFLRDQIDELHKRQREQTRDLEEDHEDEMDKLRNQLEADKTQMQTAKDKDIEKMRKEIEFLQGSFASYKTTVHLDQDEKWKKREHDMTMLMEENKQTAMHELRTKFIQEKNSERINVQKDHQKNIDNLRKDHKKELDALVRRFSNVAADLERLKRTTAELKEVKSELEEVKNSYNETCKLLATTTRDLADTKVKLMSFEEQFEEKVQQVDDKYKDQINSLMTKNVELRRLYVKKCGELYDEKVSADEERVVRVSSAKEVMHSMLKSKHKADVSFTPGEILTPEEKSIKTLKYRRSSAPITQEEAELAYQGSGKLDNHVDDEDDFILADPIIPESRQEIEEMRKELLGEIEQTVLDENDEDELF</sequence>
<keyword evidence="4" id="KW-1185">Reference proteome</keyword>
<dbReference type="AlphaFoldDB" id="A0A8B6CSJ0"/>
<keyword evidence="1" id="KW-0175">Coiled coil</keyword>
<feature type="coiled-coil region" evidence="1">
    <location>
        <begin position="150"/>
        <end position="239"/>
    </location>
</feature>
<dbReference type="OrthoDB" id="10013155at2759"/>
<protein>
    <submittedName>
        <fullName evidence="3">Uncharacterized protein</fullName>
    </submittedName>
</protein>
<comment type="caution">
    <text evidence="3">The sequence shown here is derived from an EMBL/GenBank/DDBJ whole genome shotgun (WGS) entry which is preliminary data.</text>
</comment>
<dbReference type="InterPro" id="IPR026674">
    <property type="entry name" value="FLACC1"/>
</dbReference>
<feature type="compositionally biased region" description="Basic and acidic residues" evidence="2">
    <location>
        <begin position="75"/>
        <end position="93"/>
    </location>
</feature>
<accession>A0A8B6CSJ0</accession>
<reference evidence="3" key="1">
    <citation type="submission" date="2018-11" db="EMBL/GenBank/DDBJ databases">
        <authorList>
            <person name="Alioto T."/>
            <person name="Alioto T."/>
        </authorList>
    </citation>
    <scope>NUCLEOTIDE SEQUENCE</scope>
</reference>
<gene>
    <name evidence="3" type="ORF">MGAL_10B026837</name>
</gene>
<feature type="region of interest" description="Disordered" evidence="2">
    <location>
        <begin position="1"/>
        <end position="107"/>
    </location>
</feature>
<proteinExistence type="predicted"/>
<evidence type="ECO:0000256" key="1">
    <source>
        <dbReference type="SAM" id="Coils"/>
    </source>
</evidence>
<dbReference type="EMBL" id="UYJE01002193">
    <property type="protein sequence ID" value="VDI08476.1"/>
    <property type="molecule type" value="Genomic_DNA"/>
</dbReference>
<name>A0A8B6CSJ0_MYTGA</name>
<feature type="coiled-coil region" evidence="1">
    <location>
        <begin position="326"/>
        <end position="370"/>
    </location>
</feature>
<dbReference type="GO" id="GO:0005737">
    <property type="term" value="C:cytoplasm"/>
    <property type="evidence" value="ECO:0007669"/>
    <property type="project" value="TreeGrafter"/>
</dbReference>
<dbReference type="PANTHER" id="PTHR21707">
    <property type="entry name" value="FLAGELLUM-ASSOCIATED COILED-COIL DOMAIN-CONTAINING PROTEIN 1"/>
    <property type="match status" value="1"/>
</dbReference>